<feature type="compositionally biased region" description="Polar residues" evidence="1">
    <location>
        <begin position="28"/>
        <end position="43"/>
    </location>
</feature>
<protein>
    <submittedName>
        <fullName evidence="3">Uncharacterized protein</fullName>
    </submittedName>
</protein>
<evidence type="ECO:0000313" key="4">
    <source>
        <dbReference type="Proteomes" id="UP000827092"/>
    </source>
</evidence>
<evidence type="ECO:0000313" key="3">
    <source>
        <dbReference type="EMBL" id="KAG8182562.1"/>
    </source>
</evidence>
<feature type="signal peptide" evidence="2">
    <location>
        <begin position="1"/>
        <end position="17"/>
    </location>
</feature>
<feature type="compositionally biased region" description="Pro residues" evidence="1">
    <location>
        <begin position="44"/>
        <end position="59"/>
    </location>
</feature>
<dbReference type="Proteomes" id="UP000827092">
    <property type="component" value="Unassembled WGS sequence"/>
</dbReference>
<dbReference type="EMBL" id="JAFNEN010000459">
    <property type="protein sequence ID" value="KAG8182562.1"/>
    <property type="molecule type" value="Genomic_DNA"/>
</dbReference>
<keyword evidence="4" id="KW-1185">Reference proteome</keyword>
<feature type="chain" id="PRO_5043596781" evidence="2">
    <location>
        <begin position="18"/>
        <end position="84"/>
    </location>
</feature>
<comment type="caution">
    <text evidence="3">The sequence shown here is derived from an EMBL/GenBank/DDBJ whole genome shotgun (WGS) entry which is preliminary data.</text>
</comment>
<keyword evidence="2" id="KW-0732">Signal</keyword>
<sequence length="84" mass="9136">MRLLLFLSLLCENSFDSTPFTSIKEPETLTTSPILASKISHQTRPPPSPKGACPPPSFPRRPLEGAPNTPRELLALASRPTSQP</sequence>
<accession>A0AAV6UDJ8</accession>
<proteinExistence type="predicted"/>
<name>A0AAV6UDJ8_9ARAC</name>
<organism evidence="3 4">
    <name type="scientific">Oedothorax gibbosus</name>
    <dbReference type="NCBI Taxonomy" id="931172"/>
    <lineage>
        <taxon>Eukaryota</taxon>
        <taxon>Metazoa</taxon>
        <taxon>Ecdysozoa</taxon>
        <taxon>Arthropoda</taxon>
        <taxon>Chelicerata</taxon>
        <taxon>Arachnida</taxon>
        <taxon>Araneae</taxon>
        <taxon>Araneomorphae</taxon>
        <taxon>Entelegynae</taxon>
        <taxon>Araneoidea</taxon>
        <taxon>Linyphiidae</taxon>
        <taxon>Erigoninae</taxon>
        <taxon>Oedothorax</taxon>
    </lineage>
</organism>
<evidence type="ECO:0000256" key="1">
    <source>
        <dbReference type="SAM" id="MobiDB-lite"/>
    </source>
</evidence>
<dbReference type="AlphaFoldDB" id="A0AAV6UDJ8"/>
<reference evidence="3 4" key="1">
    <citation type="journal article" date="2022" name="Nat. Ecol. Evol.">
        <title>A masculinizing supergene underlies an exaggerated male reproductive morph in a spider.</title>
        <authorList>
            <person name="Hendrickx F."/>
            <person name="De Corte Z."/>
            <person name="Sonet G."/>
            <person name="Van Belleghem S.M."/>
            <person name="Kostlbacher S."/>
            <person name="Vangestel C."/>
        </authorList>
    </citation>
    <scope>NUCLEOTIDE SEQUENCE [LARGE SCALE GENOMIC DNA]</scope>
    <source>
        <strain evidence="3">W744_W776</strain>
    </source>
</reference>
<evidence type="ECO:0000256" key="2">
    <source>
        <dbReference type="SAM" id="SignalP"/>
    </source>
</evidence>
<feature type="region of interest" description="Disordered" evidence="1">
    <location>
        <begin position="16"/>
        <end position="84"/>
    </location>
</feature>
<gene>
    <name evidence="3" type="ORF">JTE90_007299</name>
</gene>